<dbReference type="Gene3D" id="3.30.110.70">
    <property type="entry name" value="Hypothetical protein apc22750. Chain B"/>
    <property type="match status" value="1"/>
</dbReference>
<evidence type="ECO:0000313" key="1">
    <source>
        <dbReference type="EMBL" id="ARD20981.1"/>
    </source>
</evidence>
<evidence type="ECO:0008006" key="3">
    <source>
        <dbReference type="Google" id="ProtNLM"/>
    </source>
</evidence>
<gene>
    <name evidence="1" type="ORF">SJ2017_0643</name>
</gene>
<accession>A0ABN4YAP9</accession>
<reference evidence="1 2" key="1">
    <citation type="submission" date="2017-03" db="EMBL/GenBank/DDBJ databases">
        <title>Genome sequencing of Shewanella japonica KCTC 22435.</title>
        <authorList>
            <person name="Kim K.M."/>
        </authorList>
    </citation>
    <scope>NUCLEOTIDE SEQUENCE [LARGE SCALE GENOMIC DNA]</scope>
    <source>
        <strain evidence="1 2">KCTC 22435</strain>
    </source>
</reference>
<dbReference type="EMBL" id="CP020472">
    <property type="protein sequence ID" value="ARD20981.1"/>
    <property type="molecule type" value="Genomic_DNA"/>
</dbReference>
<protein>
    <recommendedName>
        <fullName evidence="3">Lipoprotein</fullName>
    </recommendedName>
</protein>
<organism evidence="1 2">
    <name type="scientific">Shewanella japonica</name>
    <dbReference type="NCBI Taxonomy" id="93973"/>
    <lineage>
        <taxon>Bacteria</taxon>
        <taxon>Pseudomonadati</taxon>
        <taxon>Pseudomonadota</taxon>
        <taxon>Gammaproteobacteria</taxon>
        <taxon>Alteromonadales</taxon>
        <taxon>Shewanellaceae</taxon>
        <taxon>Shewanella</taxon>
    </lineage>
</organism>
<name>A0ABN4YAP9_9GAMM</name>
<proteinExistence type="predicted"/>
<dbReference type="Proteomes" id="UP000191820">
    <property type="component" value="Chromosome"/>
</dbReference>
<evidence type="ECO:0000313" key="2">
    <source>
        <dbReference type="Proteomes" id="UP000191820"/>
    </source>
</evidence>
<dbReference type="RefSeq" id="WP_080914866.1">
    <property type="nucleotide sequence ID" value="NZ_CP020472.1"/>
</dbReference>
<keyword evidence="2" id="KW-1185">Reference proteome</keyword>
<sequence>MDKAYTGMCMPTKRDFMKIDNIISVYTICLLSVVLAGCNGVKFRTNAEEYVVAKVEASTVDLYSPSELYNHENDPLGEVFTSFCSVSADHLRYPIPSLSALKNDLRGQTADRGGNALVITECGEQKYPTCTVYLECAGLAYYLKSWD</sequence>